<feature type="compositionally biased region" description="Polar residues" evidence="1">
    <location>
        <begin position="315"/>
        <end position="326"/>
    </location>
</feature>
<feature type="compositionally biased region" description="Acidic residues" evidence="1">
    <location>
        <begin position="301"/>
        <end position="314"/>
    </location>
</feature>
<gene>
    <name evidence="2" type="primary">Dana\GF27535</name>
    <name evidence="2" type="ORF">GF27535</name>
</gene>
<dbReference type="AlphaFoldDB" id="A0A0N8NZQ7"/>
<dbReference type="Proteomes" id="UP000007801">
    <property type="component" value="Unassembled WGS sequence"/>
</dbReference>
<feature type="region of interest" description="Disordered" evidence="1">
    <location>
        <begin position="263"/>
        <end position="329"/>
    </location>
</feature>
<dbReference type="InParanoid" id="A0A0N8NZQ7"/>
<name>A0A0N8NZQ7_DROAN</name>
<dbReference type="OrthoDB" id="7872816at2759"/>
<accession>A0A0N8NZQ7</accession>
<sequence>MVRAPLKKRTRARRRTVWIEDQEDFDLVTAEELSQSIQRWSYDWQRSPDSDSDSEIGSYHPPKLRELSAYGEWRLPDGKTSWDFHQSALDLMAKLKSEPYPDIFRPPPLVGAKGSSNPVLCPWRNSVPRCLFADALPAIYARVKELMDPPECEGAVGYDQRYYESSTMVKSLSVRPRHCRYPPERSNLPGRNHSWMDGRHCARFFVELKEPLLDYQRLRGLPWRLRPQTRPNKLGIGCRSNAKKQPRTYRSLRPRARIILHEESSEEPQQWLEEEEEPELDLDQDPDPDQDQERASSPSEDFVECEPDDFELDTELSSRSSQTWGMESSPRLLRTQSEFLLELPKDGLPLRRWVSMDSLI</sequence>
<dbReference type="GeneID" id="26514944"/>
<dbReference type="EMBL" id="CH902622">
    <property type="protein sequence ID" value="KPU74996.1"/>
    <property type="molecule type" value="Genomic_DNA"/>
</dbReference>
<protein>
    <submittedName>
        <fullName evidence="2">Uncharacterized protein</fullName>
    </submittedName>
</protein>
<reference evidence="2 3" key="1">
    <citation type="journal article" date="2007" name="Nature">
        <title>Evolution of genes and genomes on the Drosophila phylogeny.</title>
        <authorList>
            <consortium name="Drosophila 12 Genomes Consortium"/>
            <person name="Clark A.G."/>
            <person name="Eisen M.B."/>
            <person name="Smith D.R."/>
            <person name="Bergman C.M."/>
            <person name="Oliver B."/>
            <person name="Markow T.A."/>
            <person name="Kaufman T.C."/>
            <person name="Kellis M."/>
            <person name="Gelbart W."/>
            <person name="Iyer V.N."/>
            <person name="Pollard D.A."/>
            <person name="Sackton T.B."/>
            <person name="Larracuente A.M."/>
            <person name="Singh N.D."/>
            <person name="Abad J.P."/>
            <person name="Abt D.N."/>
            <person name="Adryan B."/>
            <person name="Aguade M."/>
            <person name="Akashi H."/>
            <person name="Anderson W.W."/>
            <person name="Aquadro C.F."/>
            <person name="Ardell D.H."/>
            <person name="Arguello R."/>
            <person name="Artieri C.G."/>
            <person name="Barbash D.A."/>
            <person name="Barker D."/>
            <person name="Barsanti P."/>
            <person name="Batterham P."/>
            <person name="Batzoglou S."/>
            <person name="Begun D."/>
            <person name="Bhutkar A."/>
            <person name="Blanco E."/>
            <person name="Bosak S.A."/>
            <person name="Bradley R.K."/>
            <person name="Brand A.D."/>
            <person name="Brent M.R."/>
            <person name="Brooks A.N."/>
            <person name="Brown R.H."/>
            <person name="Butlin R.K."/>
            <person name="Caggese C."/>
            <person name="Calvi B.R."/>
            <person name="Bernardo de Carvalho A."/>
            <person name="Caspi A."/>
            <person name="Castrezana S."/>
            <person name="Celniker S.E."/>
            <person name="Chang J.L."/>
            <person name="Chapple C."/>
            <person name="Chatterji S."/>
            <person name="Chinwalla A."/>
            <person name="Civetta A."/>
            <person name="Clifton S.W."/>
            <person name="Comeron J.M."/>
            <person name="Costello J.C."/>
            <person name="Coyne J.A."/>
            <person name="Daub J."/>
            <person name="David R.G."/>
            <person name="Delcher A.L."/>
            <person name="Delehaunty K."/>
            <person name="Do C.B."/>
            <person name="Ebling H."/>
            <person name="Edwards K."/>
            <person name="Eickbush T."/>
            <person name="Evans J.D."/>
            <person name="Filipski A."/>
            <person name="Findeiss S."/>
            <person name="Freyhult E."/>
            <person name="Fulton L."/>
            <person name="Fulton R."/>
            <person name="Garcia A.C."/>
            <person name="Gardiner A."/>
            <person name="Garfield D.A."/>
            <person name="Garvin B.E."/>
            <person name="Gibson G."/>
            <person name="Gilbert D."/>
            <person name="Gnerre S."/>
            <person name="Godfrey J."/>
            <person name="Good R."/>
            <person name="Gotea V."/>
            <person name="Gravely B."/>
            <person name="Greenberg A.J."/>
            <person name="Griffiths-Jones S."/>
            <person name="Gross S."/>
            <person name="Guigo R."/>
            <person name="Gustafson E.A."/>
            <person name="Haerty W."/>
            <person name="Hahn M.W."/>
            <person name="Halligan D.L."/>
            <person name="Halpern A.L."/>
            <person name="Halter G.M."/>
            <person name="Han M.V."/>
            <person name="Heger A."/>
            <person name="Hillier L."/>
            <person name="Hinrichs A.S."/>
            <person name="Holmes I."/>
            <person name="Hoskins R.A."/>
            <person name="Hubisz M.J."/>
            <person name="Hultmark D."/>
            <person name="Huntley M.A."/>
            <person name="Jaffe D.B."/>
            <person name="Jagadeeshan S."/>
            <person name="Jeck W.R."/>
            <person name="Johnson J."/>
            <person name="Jones C.D."/>
            <person name="Jordan W.C."/>
            <person name="Karpen G.H."/>
            <person name="Kataoka E."/>
            <person name="Keightley P.D."/>
            <person name="Kheradpour P."/>
            <person name="Kirkness E.F."/>
            <person name="Koerich L.B."/>
            <person name="Kristiansen K."/>
            <person name="Kudrna D."/>
            <person name="Kulathinal R.J."/>
            <person name="Kumar S."/>
            <person name="Kwok R."/>
            <person name="Lander E."/>
            <person name="Langley C.H."/>
            <person name="Lapoint R."/>
            <person name="Lazzaro B.P."/>
            <person name="Lee S.J."/>
            <person name="Levesque L."/>
            <person name="Li R."/>
            <person name="Lin C.F."/>
            <person name="Lin M.F."/>
            <person name="Lindblad-Toh K."/>
            <person name="Llopart A."/>
            <person name="Long M."/>
            <person name="Low L."/>
            <person name="Lozovsky E."/>
            <person name="Lu J."/>
            <person name="Luo M."/>
            <person name="Machado C.A."/>
            <person name="Makalowski W."/>
            <person name="Marzo M."/>
            <person name="Matsuda M."/>
            <person name="Matzkin L."/>
            <person name="McAllister B."/>
            <person name="McBride C.S."/>
            <person name="McKernan B."/>
            <person name="McKernan K."/>
            <person name="Mendez-Lago M."/>
            <person name="Minx P."/>
            <person name="Mollenhauer M.U."/>
            <person name="Montooth K."/>
            <person name="Mount S.M."/>
            <person name="Mu X."/>
            <person name="Myers E."/>
            <person name="Negre B."/>
            <person name="Newfeld S."/>
            <person name="Nielsen R."/>
            <person name="Noor M.A."/>
            <person name="O'Grady P."/>
            <person name="Pachter L."/>
            <person name="Papaceit M."/>
            <person name="Parisi M.J."/>
            <person name="Parisi M."/>
            <person name="Parts L."/>
            <person name="Pedersen J.S."/>
            <person name="Pesole G."/>
            <person name="Phillippy A.M."/>
            <person name="Ponting C.P."/>
            <person name="Pop M."/>
            <person name="Porcelli D."/>
            <person name="Powell J.R."/>
            <person name="Prohaska S."/>
            <person name="Pruitt K."/>
            <person name="Puig M."/>
            <person name="Quesneville H."/>
            <person name="Ram K.R."/>
            <person name="Rand D."/>
            <person name="Rasmussen M.D."/>
            <person name="Reed L.K."/>
            <person name="Reenan R."/>
            <person name="Reily A."/>
            <person name="Remington K.A."/>
            <person name="Rieger T.T."/>
            <person name="Ritchie M.G."/>
            <person name="Robin C."/>
            <person name="Rogers Y.H."/>
            <person name="Rohde C."/>
            <person name="Rozas J."/>
            <person name="Rubenfield M.J."/>
            <person name="Ruiz A."/>
            <person name="Russo S."/>
            <person name="Salzberg S.L."/>
            <person name="Sanchez-Gracia A."/>
            <person name="Saranga D.J."/>
            <person name="Sato H."/>
            <person name="Schaeffer S.W."/>
            <person name="Schatz M.C."/>
            <person name="Schlenke T."/>
            <person name="Schwartz R."/>
            <person name="Segarra C."/>
            <person name="Singh R.S."/>
            <person name="Sirot L."/>
            <person name="Sirota M."/>
            <person name="Sisneros N.B."/>
            <person name="Smith C.D."/>
            <person name="Smith T.F."/>
            <person name="Spieth J."/>
            <person name="Stage D.E."/>
            <person name="Stark A."/>
            <person name="Stephan W."/>
            <person name="Strausberg R.L."/>
            <person name="Strempel S."/>
            <person name="Sturgill D."/>
            <person name="Sutton G."/>
            <person name="Sutton G.G."/>
            <person name="Tao W."/>
            <person name="Teichmann S."/>
            <person name="Tobari Y.N."/>
            <person name="Tomimura Y."/>
            <person name="Tsolas J.M."/>
            <person name="Valente V.L."/>
            <person name="Venter E."/>
            <person name="Venter J.C."/>
            <person name="Vicario S."/>
            <person name="Vieira F.G."/>
            <person name="Vilella A.J."/>
            <person name="Villasante A."/>
            <person name="Walenz B."/>
            <person name="Wang J."/>
            <person name="Wasserman M."/>
            <person name="Watts T."/>
            <person name="Wilson D."/>
            <person name="Wilson R.K."/>
            <person name="Wing R.A."/>
            <person name="Wolfner M.F."/>
            <person name="Wong A."/>
            <person name="Wong G.K."/>
            <person name="Wu C.I."/>
            <person name="Wu G."/>
            <person name="Yamamoto D."/>
            <person name="Yang H.P."/>
            <person name="Yang S.P."/>
            <person name="Yorke J.A."/>
            <person name="Yoshida K."/>
            <person name="Zdobnov E."/>
            <person name="Zhang P."/>
            <person name="Zhang Y."/>
            <person name="Zimin A.V."/>
            <person name="Baldwin J."/>
            <person name="Abdouelleil A."/>
            <person name="Abdulkadir J."/>
            <person name="Abebe A."/>
            <person name="Abera B."/>
            <person name="Abreu J."/>
            <person name="Acer S.C."/>
            <person name="Aftuck L."/>
            <person name="Alexander A."/>
            <person name="An P."/>
            <person name="Anderson E."/>
            <person name="Anderson S."/>
            <person name="Arachi H."/>
            <person name="Azer M."/>
            <person name="Bachantsang P."/>
            <person name="Barry A."/>
            <person name="Bayul T."/>
            <person name="Berlin A."/>
            <person name="Bessette D."/>
            <person name="Bloom T."/>
            <person name="Blye J."/>
            <person name="Boguslavskiy L."/>
            <person name="Bonnet C."/>
            <person name="Boukhgalter B."/>
            <person name="Bourzgui I."/>
            <person name="Brown A."/>
            <person name="Cahill P."/>
            <person name="Channer S."/>
            <person name="Cheshatsang Y."/>
            <person name="Chuda L."/>
            <person name="Citroen M."/>
            <person name="Collymore A."/>
            <person name="Cooke P."/>
            <person name="Costello M."/>
            <person name="D'Aco K."/>
            <person name="Daza R."/>
            <person name="De Haan G."/>
            <person name="DeGray S."/>
            <person name="DeMaso C."/>
            <person name="Dhargay N."/>
            <person name="Dooley K."/>
            <person name="Dooley E."/>
            <person name="Doricent M."/>
            <person name="Dorje P."/>
            <person name="Dorjee K."/>
            <person name="Dupes A."/>
            <person name="Elong R."/>
            <person name="Falk J."/>
            <person name="Farina A."/>
            <person name="Faro S."/>
            <person name="Ferguson D."/>
            <person name="Fisher S."/>
            <person name="Foley C.D."/>
            <person name="Franke A."/>
            <person name="Friedrich D."/>
            <person name="Gadbois L."/>
            <person name="Gearin G."/>
            <person name="Gearin C.R."/>
            <person name="Giannoukos G."/>
            <person name="Goode T."/>
            <person name="Graham J."/>
            <person name="Grandbois E."/>
            <person name="Grewal S."/>
            <person name="Gyaltsen K."/>
            <person name="Hafez N."/>
            <person name="Hagos B."/>
            <person name="Hall J."/>
            <person name="Henson C."/>
            <person name="Hollinger A."/>
            <person name="Honan T."/>
            <person name="Huard M.D."/>
            <person name="Hughes L."/>
            <person name="Hurhula B."/>
            <person name="Husby M.E."/>
            <person name="Kamat A."/>
            <person name="Kanga B."/>
            <person name="Kashin S."/>
            <person name="Khazanovich D."/>
            <person name="Kisner P."/>
            <person name="Lance K."/>
            <person name="Lara M."/>
            <person name="Lee W."/>
            <person name="Lennon N."/>
            <person name="Letendre F."/>
            <person name="LeVine R."/>
            <person name="Lipovsky A."/>
            <person name="Liu X."/>
            <person name="Liu J."/>
            <person name="Liu S."/>
            <person name="Lokyitsang T."/>
            <person name="Lokyitsang Y."/>
            <person name="Lubonja R."/>
            <person name="Lui A."/>
            <person name="MacDonald P."/>
            <person name="Magnisalis V."/>
            <person name="Maru K."/>
            <person name="Matthews C."/>
            <person name="McCusker W."/>
            <person name="McDonough S."/>
            <person name="Mehta T."/>
            <person name="Meldrim J."/>
            <person name="Meneus L."/>
            <person name="Mihai O."/>
            <person name="Mihalev A."/>
            <person name="Mihova T."/>
            <person name="Mittelman R."/>
            <person name="Mlenga V."/>
            <person name="Montmayeur A."/>
            <person name="Mulrain L."/>
            <person name="Navidi A."/>
            <person name="Naylor J."/>
            <person name="Negash T."/>
            <person name="Nguyen T."/>
            <person name="Nguyen N."/>
            <person name="Nicol R."/>
            <person name="Norbu C."/>
            <person name="Norbu N."/>
            <person name="Novod N."/>
            <person name="O'Neill B."/>
            <person name="Osman S."/>
            <person name="Markiewicz E."/>
            <person name="Oyono O.L."/>
            <person name="Patti C."/>
            <person name="Phunkhang P."/>
            <person name="Pierre F."/>
            <person name="Priest M."/>
            <person name="Raghuraman S."/>
            <person name="Rege F."/>
            <person name="Reyes R."/>
            <person name="Rise C."/>
            <person name="Rogov P."/>
            <person name="Ross K."/>
            <person name="Ryan E."/>
            <person name="Settipalli S."/>
            <person name="Shea T."/>
            <person name="Sherpa N."/>
            <person name="Shi L."/>
            <person name="Shih D."/>
            <person name="Sparrow T."/>
            <person name="Spaulding J."/>
            <person name="Stalker J."/>
            <person name="Stange-Thomann N."/>
            <person name="Stavropoulos S."/>
            <person name="Stone C."/>
            <person name="Strader C."/>
            <person name="Tesfaye S."/>
            <person name="Thomson T."/>
            <person name="Thoulutsang Y."/>
            <person name="Thoulutsang D."/>
            <person name="Topham K."/>
            <person name="Topping I."/>
            <person name="Tsamla T."/>
            <person name="Vassiliev H."/>
            <person name="Vo A."/>
            <person name="Wangchuk T."/>
            <person name="Wangdi T."/>
            <person name="Weiand M."/>
            <person name="Wilkinson J."/>
            <person name="Wilson A."/>
            <person name="Yadav S."/>
            <person name="Young G."/>
            <person name="Yu Q."/>
            <person name="Zembek L."/>
            <person name="Zhong D."/>
            <person name="Zimmer A."/>
            <person name="Zwirko Z."/>
            <person name="Jaffe D.B."/>
            <person name="Alvarez P."/>
            <person name="Brockman W."/>
            <person name="Butler J."/>
            <person name="Chin C."/>
            <person name="Gnerre S."/>
            <person name="Grabherr M."/>
            <person name="Kleber M."/>
            <person name="Mauceli E."/>
            <person name="MacCallum I."/>
        </authorList>
    </citation>
    <scope>NUCLEOTIDE SEQUENCE [LARGE SCALE GENOMIC DNA]</scope>
    <source>
        <strain evidence="3">Tucson 14024-0371.13</strain>
    </source>
</reference>
<feature type="compositionally biased region" description="Acidic residues" evidence="1">
    <location>
        <begin position="272"/>
        <end position="290"/>
    </location>
</feature>
<evidence type="ECO:0000313" key="3">
    <source>
        <dbReference type="Proteomes" id="UP000007801"/>
    </source>
</evidence>
<evidence type="ECO:0000313" key="2">
    <source>
        <dbReference type="EMBL" id="KPU74996.1"/>
    </source>
</evidence>
<evidence type="ECO:0000256" key="1">
    <source>
        <dbReference type="SAM" id="MobiDB-lite"/>
    </source>
</evidence>
<dbReference type="KEGG" id="dan:26514944"/>
<proteinExistence type="predicted"/>
<organism evidence="2 3">
    <name type="scientific">Drosophila ananassae</name>
    <name type="common">Fruit fly</name>
    <dbReference type="NCBI Taxonomy" id="7217"/>
    <lineage>
        <taxon>Eukaryota</taxon>
        <taxon>Metazoa</taxon>
        <taxon>Ecdysozoa</taxon>
        <taxon>Arthropoda</taxon>
        <taxon>Hexapoda</taxon>
        <taxon>Insecta</taxon>
        <taxon>Pterygota</taxon>
        <taxon>Neoptera</taxon>
        <taxon>Endopterygota</taxon>
        <taxon>Diptera</taxon>
        <taxon>Brachycera</taxon>
        <taxon>Muscomorpha</taxon>
        <taxon>Ephydroidea</taxon>
        <taxon>Drosophilidae</taxon>
        <taxon>Drosophila</taxon>
        <taxon>Sophophora</taxon>
    </lineage>
</organism>
<keyword evidence="3" id="KW-1185">Reference proteome</keyword>